<feature type="transmembrane region" description="Helical" evidence="7">
    <location>
        <begin position="38"/>
        <end position="56"/>
    </location>
</feature>
<dbReference type="KEGG" id="ehx:EMIHUDRAFT_207432"/>
<keyword evidence="4 7" id="KW-1133">Transmembrane helix</keyword>
<dbReference type="Proteomes" id="UP000013827">
    <property type="component" value="Unassembled WGS sequence"/>
</dbReference>
<keyword evidence="9" id="KW-1185">Reference proteome</keyword>
<dbReference type="RefSeq" id="XP_005774680.1">
    <property type="nucleotide sequence ID" value="XM_005774623.1"/>
</dbReference>
<dbReference type="SUPFAM" id="SSF103481">
    <property type="entry name" value="Multidrug resistance efflux transporter EmrE"/>
    <property type="match status" value="1"/>
</dbReference>
<dbReference type="PaxDb" id="2903-EOD22251"/>
<dbReference type="PANTHER" id="PTHR10778:SF8">
    <property type="entry name" value="ADENOSINE 3'-PHOSPHO 5'-PHOSPHOSULFATE TRANSPORTER 2"/>
    <property type="match status" value="1"/>
</dbReference>
<dbReference type="Pfam" id="PF08449">
    <property type="entry name" value="UAA"/>
    <property type="match status" value="1"/>
</dbReference>
<keyword evidence="3 7" id="KW-0812">Transmembrane</keyword>
<sequence length="340" mass="35657">MPSTVRLVQLSAGVLLSHTLVTILEEFLFADERFLRDAGTSFLTLVMYVLTLATYFPAVHRTGELYSVGRPKAALLGSPRGRRPQPGSFALGILLAVSVVNVGSSTLTKAALAYIDVPTQTVLKSAKLLPVMLGSVVIVRRRFTPAEWLAASMLVSGIVLFTTANRGQTEAGQPPPAPRRGRGESADEFDKTSLGASCIVVALLCDALLGNMQQRVLQGGTSVEMLVFCQAGFGTLAMGLVAGASDKLGPGVAMMRADHRVAGAILLWAVAITVGVTLVMRLVGEFSAVTAVAVTTVRKAATLAASYILFPKPLGWGHVGGAALVFGSAFVKHALGRRKA</sequence>
<keyword evidence="5 7" id="KW-0472">Membrane</keyword>
<evidence type="ECO:0000256" key="2">
    <source>
        <dbReference type="ARBA" id="ARBA00022448"/>
    </source>
</evidence>
<dbReference type="InterPro" id="IPR037185">
    <property type="entry name" value="EmrE-like"/>
</dbReference>
<dbReference type="PANTHER" id="PTHR10778">
    <property type="entry name" value="SOLUTE CARRIER FAMILY 35 MEMBER B"/>
    <property type="match status" value="1"/>
</dbReference>
<reference evidence="9" key="1">
    <citation type="journal article" date="2013" name="Nature">
        <title>Pan genome of the phytoplankton Emiliania underpins its global distribution.</title>
        <authorList>
            <person name="Read B.A."/>
            <person name="Kegel J."/>
            <person name="Klute M.J."/>
            <person name="Kuo A."/>
            <person name="Lefebvre S.C."/>
            <person name="Maumus F."/>
            <person name="Mayer C."/>
            <person name="Miller J."/>
            <person name="Monier A."/>
            <person name="Salamov A."/>
            <person name="Young J."/>
            <person name="Aguilar M."/>
            <person name="Claverie J.M."/>
            <person name="Frickenhaus S."/>
            <person name="Gonzalez K."/>
            <person name="Herman E.K."/>
            <person name="Lin Y.C."/>
            <person name="Napier J."/>
            <person name="Ogata H."/>
            <person name="Sarno A.F."/>
            <person name="Shmutz J."/>
            <person name="Schroeder D."/>
            <person name="de Vargas C."/>
            <person name="Verret F."/>
            <person name="von Dassow P."/>
            <person name="Valentin K."/>
            <person name="Van de Peer Y."/>
            <person name="Wheeler G."/>
            <person name="Dacks J.B."/>
            <person name="Delwiche C.F."/>
            <person name="Dyhrman S.T."/>
            <person name="Glockner G."/>
            <person name="John U."/>
            <person name="Richards T."/>
            <person name="Worden A.Z."/>
            <person name="Zhang X."/>
            <person name="Grigoriev I.V."/>
            <person name="Allen A.E."/>
            <person name="Bidle K."/>
            <person name="Borodovsky M."/>
            <person name="Bowler C."/>
            <person name="Brownlee C."/>
            <person name="Cock J.M."/>
            <person name="Elias M."/>
            <person name="Gladyshev V.N."/>
            <person name="Groth M."/>
            <person name="Guda C."/>
            <person name="Hadaegh A."/>
            <person name="Iglesias-Rodriguez M.D."/>
            <person name="Jenkins J."/>
            <person name="Jones B.M."/>
            <person name="Lawson T."/>
            <person name="Leese F."/>
            <person name="Lindquist E."/>
            <person name="Lobanov A."/>
            <person name="Lomsadze A."/>
            <person name="Malik S.B."/>
            <person name="Marsh M.E."/>
            <person name="Mackinder L."/>
            <person name="Mock T."/>
            <person name="Mueller-Roeber B."/>
            <person name="Pagarete A."/>
            <person name="Parker M."/>
            <person name="Probert I."/>
            <person name="Quesneville H."/>
            <person name="Raines C."/>
            <person name="Rensing S.A."/>
            <person name="Riano-Pachon D.M."/>
            <person name="Richier S."/>
            <person name="Rokitta S."/>
            <person name="Shiraiwa Y."/>
            <person name="Soanes D.M."/>
            <person name="van der Giezen M."/>
            <person name="Wahlund T.M."/>
            <person name="Williams B."/>
            <person name="Wilson W."/>
            <person name="Wolfe G."/>
            <person name="Wurch L.L."/>
        </authorList>
    </citation>
    <scope>NUCLEOTIDE SEQUENCE</scope>
</reference>
<feature type="transmembrane region" description="Helical" evidence="7">
    <location>
        <begin position="261"/>
        <end position="279"/>
    </location>
</feature>
<evidence type="ECO:0000256" key="1">
    <source>
        <dbReference type="ARBA" id="ARBA00004141"/>
    </source>
</evidence>
<proteinExistence type="predicted"/>
<dbReference type="GO" id="GO:0005789">
    <property type="term" value="C:endoplasmic reticulum membrane"/>
    <property type="evidence" value="ECO:0007669"/>
    <property type="project" value="TreeGrafter"/>
</dbReference>
<evidence type="ECO:0000256" key="5">
    <source>
        <dbReference type="ARBA" id="ARBA00023136"/>
    </source>
</evidence>
<protein>
    <recommendedName>
        <fullName evidence="10">Sugar phosphate transporter domain-containing protein</fullName>
    </recommendedName>
</protein>
<evidence type="ECO:0000313" key="8">
    <source>
        <dbReference type="EnsemblProtists" id="EOD22251"/>
    </source>
</evidence>
<feature type="transmembrane region" description="Helical" evidence="7">
    <location>
        <begin position="316"/>
        <end position="335"/>
    </location>
</feature>
<dbReference type="GO" id="GO:0000139">
    <property type="term" value="C:Golgi membrane"/>
    <property type="evidence" value="ECO:0007669"/>
    <property type="project" value="TreeGrafter"/>
</dbReference>
<evidence type="ECO:0000256" key="7">
    <source>
        <dbReference type="SAM" id="Phobius"/>
    </source>
</evidence>
<reference evidence="8" key="2">
    <citation type="submission" date="2024-10" db="UniProtKB">
        <authorList>
            <consortium name="EnsemblProtists"/>
        </authorList>
    </citation>
    <scope>IDENTIFICATION</scope>
</reference>
<keyword evidence="2" id="KW-0813">Transport</keyword>
<feature type="region of interest" description="Disordered" evidence="6">
    <location>
        <begin position="167"/>
        <end position="188"/>
    </location>
</feature>
<dbReference type="eggNOG" id="KOG1582">
    <property type="taxonomic scope" value="Eukaryota"/>
</dbReference>
<dbReference type="InterPro" id="IPR013657">
    <property type="entry name" value="SCL35B1-4/HUT1"/>
</dbReference>
<evidence type="ECO:0000256" key="6">
    <source>
        <dbReference type="SAM" id="MobiDB-lite"/>
    </source>
</evidence>
<dbReference type="AlphaFoldDB" id="A0A0D3JFG6"/>
<accession>A0A0D3JFG6</accession>
<dbReference type="GO" id="GO:0046964">
    <property type="term" value="F:3'-phosphoadenosine 5'-phosphosulfate transmembrane transporter activity"/>
    <property type="evidence" value="ECO:0007669"/>
    <property type="project" value="TreeGrafter"/>
</dbReference>
<evidence type="ECO:0000256" key="3">
    <source>
        <dbReference type="ARBA" id="ARBA00022692"/>
    </source>
</evidence>
<organism evidence="8 9">
    <name type="scientific">Emiliania huxleyi (strain CCMP1516)</name>
    <dbReference type="NCBI Taxonomy" id="280463"/>
    <lineage>
        <taxon>Eukaryota</taxon>
        <taxon>Haptista</taxon>
        <taxon>Haptophyta</taxon>
        <taxon>Prymnesiophyceae</taxon>
        <taxon>Isochrysidales</taxon>
        <taxon>Noelaerhabdaceae</taxon>
        <taxon>Emiliania</taxon>
    </lineage>
</organism>
<name>A0A0D3JFG6_EMIH1</name>
<evidence type="ECO:0000256" key="4">
    <source>
        <dbReference type="ARBA" id="ARBA00022989"/>
    </source>
</evidence>
<dbReference type="GeneID" id="17267798"/>
<dbReference type="HOGENOM" id="CLU_036019_2_0_1"/>
<comment type="subcellular location">
    <subcellularLocation>
        <location evidence="1">Membrane</location>
        <topology evidence="1">Multi-pass membrane protein</topology>
    </subcellularLocation>
</comment>
<dbReference type="EnsemblProtists" id="EOD22251">
    <property type="protein sequence ID" value="EOD22251"/>
    <property type="gene ID" value="EMIHUDRAFT_207432"/>
</dbReference>
<evidence type="ECO:0008006" key="10">
    <source>
        <dbReference type="Google" id="ProtNLM"/>
    </source>
</evidence>
<evidence type="ECO:0000313" key="9">
    <source>
        <dbReference type="Proteomes" id="UP000013827"/>
    </source>
</evidence>